<dbReference type="PROSITE" id="PS50830">
    <property type="entry name" value="TNASE_3"/>
    <property type="match status" value="1"/>
</dbReference>
<dbReference type="SMART" id="SM00318">
    <property type="entry name" value="SNc"/>
    <property type="match status" value="1"/>
</dbReference>
<gene>
    <name evidence="3" type="ORF">HHL27_17445</name>
</gene>
<dbReference type="Proteomes" id="UP000583556">
    <property type="component" value="Unassembled WGS sequence"/>
</dbReference>
<comment type="caution">
    <text evidence="3">The sequence shown here is derived from an EMBL/GenBank/DDBJ whole genome shotgun (WGS) entry which is preliminary data.</text>
</comment>
<dbReference type="Pfam" id="PF00565">
    <property type="entry name" value="SNase"/>
    <property type="match status" value="1"/>
</dbReference>
<protein>
    <submittedName>
        <fullName evidence="3">Thermonuclease family protein</fullName>
    </submittedName>
</protein>
<evidence type="ECO:0000313" key="3">
    <source>
        <dbReference type="EMBL" id="NML95464.1"/>
    </source>
</evidence>
<keyword evidence="4" id="KW-1185">Reference proteome</keyword>
<dbReference type="Gene3D" id="2.40.50.90">
    <property type="match status" value="1"/>
</dbReference>
<reference evidence="3 4" key="1">
    <citation type="submission" date="2020-04" db="EMBL/GenBank/DDBJ databases">
        <title>Novosphingobium sp. TW-4 isolated from soil.</title>
        <authorList>
            <person name="Dahal R.H."/>
            <person name="Chaudhary D.K."/>
        </authorList>
    </citation>
    <scope>NUCLEOTIDE SEQUENCE [LARGE SCALE GENOMIC DNA]</scope>
    <source>
        <strain evidence="3 4">TW-4</strain>
    </source>
</reference>
<evidence type="ECO:0000256" key="1">
    <source>
        <dbReference type="SAM" id="MobiDB-lite"/>
    </source>
</evidence>
<dbReference type="EMBL" id="JABBGM010000010">
    <property type="protein sequence ID" value="NML95464.1"/>
    <property type="molecule type" value="Genomic_DNA"/>
</dbReference>
<feature type="region of interest" description="Disordered" evidence="1">
    <location>
        <begin position="653"/>
        <end position="678"/>
    </location>
</feature>
<sequence>MDSPHPVQAPLGATAEPLRDRLTGQAIDGDTFALASGRHLRLYGADAPELKQQGWNRQGQPLPIGQDALARASRLLAQTTSIGNAQGVSFGRPVASVAAGGEDVGQSLIRSGDALAAPQFMSADPERRFDYMQAERLARQNRLGMHGVFSQTPADFRHNPMPSPDRETIARFWDTPTPWAGLRPDAETKTLDLVYSDVPLEQVADYVKQSGGILDLESAKTARAYFKKTGQRPGLAYGEAPKILTGNGDGAVGATARGFGNGVLPNLLEETGAIADALGATPGRESVWNSDRRLADIWANNEAQNEAITGFDRQEHPYATTGGEIAGGLALPLGKVNSAADLAKWGAVYGGLSGFGREGTLAQRLTSGVVGAGEGLAATVLGGKALEAAAPYIAKGWTWARGKSGPELFPPAGEATAPITGDDLKRVASEATPSDQVAPAQAMATEPGASLSQEVRQPDYLFAPRASRMDAPLSEAQLRAADIQPRDVVPIPSNEVGSVEEAAAMDKGRYAPATAPNERGELTKQTLRAWNGAEVPKAGPVDLVGWLRLNGGLRDQGGELTHMDLTNKARSGMDFVGQESRFGPLVNNESGMNFDDAALRAWEAGYFPDHAERPDVNTFLDAMRGTQEGWNRHFLPEDFAEIDRFNAARTERQDLARQRSEDGQVWRDKSVPAEEPQPFAPPEAYEEWPAGGPDFAGNINLDKLESPQDIRRALSQVDSRVGGLDAATRGRVTQAETERLAGELGMTPEALLTRRKGQALNAEEALAARQILAKSGNELVNAAKRVQSMENPGDDVLAEFQRKLSRHVAIQEQVSGMTAEAGRALQQFKMLAESRNVRGDVLKAVVDRSGGGKRLQDAAETLLDAVEGDPGKFNVVADKLSKPRWIDKAIELRYFMLLSGPQTHVANIVSNTMTALGQFPEHAAAAALGLGRRAITGKEAAADRVYGSEIGSRAFGFLEGIKEGGQQFLRTLRTGETSDFAGKMEAPTQAAIGGMGGKVVRAPMRALSAEDEVFKAMARHMEMAGLADRQASKEGLKGEAKAKRIAELLSNPPDDMLERAFDYARYITFQRPLSGIAQTISTATQRHPSLKFVVPFVRTPTNLMKFAAERSPLAPLVKEWRADVLAGGARRDLAIAKAMVGTGFGMWMADLARQGMVTGSPPDDKNKERLLRADGWQPYSVKMGGRYVAYSRLDPFSSTISIAADLATKADGMTPRQLEEYSGLLVASILKSMGDKTWLSGLSDFFQMANDPQRMGANYLRNQVASSVVPAGVAQVARTIDPVRRDTNSLGDEIRARLPMVSKGLPAERTIWGAPITTDRLGPDVLSPVTTSNRLNDPVNAALLRLGATATNFPKAHNVDGKRVHYTPQEYEQLAAKAGQDAHQRLSVLVGNAAFGGMAPEAQRKAIQKAIEAARKGARGEAVKSFPKLPATVLRQGAVPPPPPGFRMD</sequence>
<proteinExistence type="predicted"/>
<accession>A0A7Y0BRZ6</accession>
<feature type="domain" description="TNase-like" evidence="2">
    <location>
        <begin position="25"/>
        <end position="148"/>
    </location>
</feature>
<name>A0A7Y0BRZ6_9SPHN</name>
<evidence type="ECO:0000259" key="2">
    <source>
        <dbReference type="PROSITE" id="PS50830"/>
    </source>
</evidence>
<dbReference type="SUPFAM" id="SSF50199">
    <property type="entry name" value="Staphylococcal nuclease"/>
    <property type="match status" value="1"/>
</dbReference>
<feature type="compositionally biased region" description="Basic and acidic residues" evidence="1">
    <location>
        <begin position="653"/>
        <end position="672"/>
    </location>
</feature>
<dbReference type="InterPro" id="IPR035437">
    <property type="entry name" value="SNase_OB-fold_sf"/>
</dbReference>
<organism evidence="3 4">
    <name type="scientific">Novosphingobium olei</name>
    <dbReference type="NCBI Taxonomy" id="2728851"/>
    <lineage>
        <taxon>Bacteria</taxon>
        <taxon>Pseudomonadati</taxon>
        <taxon>Pseudomonadota</taxon>
        <taxon>Alphaproteobacteria</taxon>
        <taxon>Sphingomonadales</taxon>
        <taxon>Sphingomonadaceae</taxon>
        <taxon>Novosphingobium</taxon>
    </lineage>
</organism>
<evidence type="ECO:0000313" key="4">
    <source>
        <dbReference type="Proteomes" id="UP000583556"/>
    </source>
</evidence>
<dbReference type="InterPro" id="IPR016071">
    <property type="entry name" value="Staphylococal_nuclease_OB-fold"/>
</dbReference>